<reference evidence="2 3" key="1">
    <citation type="submission" date="2023-12" db="EMBL/GenBank/DDBJ databases">
        <title>Phenotypic and Genomic Characterization of Methanothermobacter wolfeii Strain BSEL, a CO2-Capturing Archaeon with Minimal Nutrient Requirements.</title>
        <authorList>
            <person name="Ale Enriquez F."/>
            <person name="Ahring B.K."/>
        </authorList>
    </citation>
    <scope>NUCLEOTIDE SEQUENCE [LARGE SCALE GENOMIC DNA]</scope>
    <source>
        <strain evidence="2 3">BSEL-1</strain>
    </source>
</reference>
<dbReference type="EMBL" id="JAXUHJ010000008">
    <property type="protein sequence ID" value="MEJ8542533.1"/>
    <property type="molecule type" value="Genomic_DNA"/>
</dbReference>
<accession>A0ABU8TVQ5</accession>
<keyword evidence="1" id="KW-0812">Transmembrane</keyword>
<keyword evidence="1" id="KW-0472">Membrane</keyword>
<sequence>MDRRIMVLITVLMVFLLISESIGAGVVVSPTRFEIKQAGTFNGVLTVSNPYTDTIQVKITPKRILKDRMNLLLLDDGIARWIVVENSSFTLRQSERRQVNFRVTVPSNYDYRDAVGALVVTSTPHERKKRGEGTSVILIPATEVIVPVVIGLPGELRESMSIESFRGPGILLSLMPGRFEYSLRNRGNVYENFTSTLSLKGITGGDSVNSSGGVYPSDIYRDEIKWTPGLLDMGVYSADLTVDYGRYSPQKPLKVTRTLIVIPAWIIVLLVLLFAIYILRGRGVRLPRIRLKIER</sequence>
<gene>
    <name evidence="2" type="ORF">U2150_03380</name>
</gene>
<evidence type="ECO:0000256" key="1">
    <source>
        <dbReference type="SAM" id="Phobius"/>
    </source>
</evidence>
<organism evidence="2 3">
    <name type="scientific">Methanothermobacter wolfeii</name>
    <name type="common">Methanobacterium wolfei</name>
    <dbReference type="NCBI Taxonomy" id="145261"/>
    <lineage>
        <taxon>Archaea</taxon>
        <taxon>Methanobacteriati</taxon>
        <taxon>Methanobacteriota</taxon>
        <taxon>Methanomada group</taxon>
        <taxon>Methanobacteria</taxon>
        <taxon>Methanobacteriales</taxon>
        <taxon>Methanobacteriaceae</taxon>
        <taxon>Methanothermobacter</taxon>
    </lineage>
</organism>
<evidence type="ECO:0000313" key="2">
    <source>
        <dbReference type="EMBL" id="MEJ8542533.1"/>
    </source>
</evidence>
<dbReference type="Proteomes" id="UP001369247">
    <property type="component" value="Unassembled WGS sequence"/>
</dbReference>
<proteinExistence type="predicted"/>
<dbReference type="RefSeq" id="WP_340222380.1">
    <property type="nucleotide sequence ID" value="NZ_JAXUHJ010000008.1"/>
</dbReference>
<feature type="transmembrane region" description="Helical" evidence="1">
    <location>
        <begin position="259"/>
        <end position="279"/>
    </location>
</feature>
<name>A0ABU8TVQ5_METWO</name>
<comment type="caution">
    <text evidence="2">The sequence shown here is derived from an EMBL/GenBank/DDBJ whole genome shotgun (WGS) entry which is preliminary data.</text>
</comment>
<keyword evidence="1" id="KW-1133">Transmembrane helix</keyword>
<evidence type="ECO:0000313" key="3">
    <source>
        <dbReference type="Proteomes" id="UP001369247"/>
    </source>
</evidence>
<protein>
    <submittedName>
        <fullName evidence="2">Uncharacterized protein</fullName>
    </submittedName>
</protein>
<keyword evidence="3" id="KW-1185">Reference proteome</keyword>